<dbReference type="Pfam" id="PF13155">
    <property type="entry name" value="Toprim_2"/>
    <property type="match status" value="1"/>
</dbReference>
<evidence type="ECO:0000313" key="4">
    <source>
        <dbReference type="EMBL" id="MBP5855694.1"/>
    </source>
</evidence>
<evidence type="ECO:0000313" key="5">
    <source>
        <dbReference type="Proteomes" id="UP000672602"/>
    </source>
</evidence>
<gene>
    <name evidence="4" type="ORF">KAJ83_01635</name>
</gene>
<evidence type="ECO:0000259" key="3">
    <source>
        <dbReference type="PROSITE" id="PS51199"/>
    </source>
</evidence>
<dbReference type="InterPro" id="IPR006171">
    <property type="entry name" value="TOPRIM_dom"/>
</dbReference>
<dbReference type="CDD" id="cd01029">
    <property type="entry name" value="TOPRIM_primases"/>
    <property type="match status" value="1"/>
</dbReference>
<dbReference type="CDD" id="cd19483">
    <property type="entry name" value="RecA-like_Gp4D_helicase"/>
    <property type="match status" value="1"/>
</dbReference>
<dbReference type="PANTHER" id="PTHR12873:SF0">
    <property type="entry name" value="TWINKLE MTDNA HELICASE"/>
    <property type="match status" value="1"/>
</dbReference>
<sequence>MSSKTKRLLQIEEVRPLRKRCIDEETCRKFGYGYGEDRHGNRVQIAPYYDSNGAMVAQKCRKPDKSFYVTGDLGQAGLFGQQLWKEGGKRLVITEGEIDALSVAQALGYNNWWPVVSLPNGAQGAVTSVQAQIEFVESFEEVVLCFDQDEPGKKAAAEVAEVITPGKAKVASLPRKDPNEMLQNREVKGICNAIWQAQEKRPDGVINASDLAEKVKEPLEMGKGYPFPCLDGLTYGQRGSEIVTWGAGSGVGKSAFVREIAYHNAMTHGDPIGYIALEENVSRSARGFVGLHLDKPIHLPGQDIAEEDIDHAIKETLGTDRFWLYDHFGSIQQRSLMGKMAYMAAVDCRWIVLDHLNIVLSGMDEPDERKAIDKMMTALRSFTERTEVGLHLVAHLSRPGGGQGHEDGAKPSLKDYRGSHGIVQLSDLVIGLQRDSSAADPATRNSTVIWVLKNRYSGMTGPGDVVRYNDETGRLNPIGWWVDEDGEVDFDDETASGSTSGDVSDEEAF</sequence>
<dbReference type="Gene3D" id="2.20.25.180">
    <property type="match status" value="1"/>
</dbReference>
<accession>A0A8J7V2F2</accession>
<proteinExistence type="predicted"/>
<dbReference type="EMBL" id="JAGMWN010000001">
    <property type="protein sequence ID" value="MBP5855694.1"/>
    <property type="molecule type" value="Genomic_DNA"/>
</dbReference>
<dbReference type="SUPFAM" id="SSF56731">
    <property type="entry name" value="DNA primase core"/>
    <property type="match status" value="1"/>
</dbReference>
<reference evidence="4" key="1">
    <citation type="submission" date="2021-04" db="EMBL/GenBank/DDBJ databases">
        <authorList>
            <person name="Zhang D.-C."/>
        </authorList>
    </citation>
    <scope>NUCLEOTIDE SEQUENCE</scope>
    <source>
        <strain evidence="4">CGMCC 1.15697</strain>
    </source>
</reference>
<feature type="domain" description="SF4 helicase" evidence="3">
    <location>
        <begin position="216"/>
        <end position="481"/>
    </location>
</feature>
<dbReference type="InterPro" id="IPR027417">
    <property type="entry name" value="P-loop_NTPase"/>
</dbReference>
<comment type="caution">
    <text evidence="4">The sequence shown here is derived from an EMBL/GenBank/DDBJ whole genome shotgun (WGS) entry which is preliminary data.</text>
</comment>
<dbReference type="GO" id="GO:0006260">
    <property type="term" value="P:DNA replication"/>
    <property type="evidence" value="ECO:0007669"/>
    <property type="project" value="InterPro"/>
</dbReference>
<dbReference type="Gene3D" id="3.40.50.300">
    <property type="entry name" value="P-loop containing nucleotide triphosphate hydrolases"/>
    <property type="match status" value="1"/>
</dbReference>
<dbReference type="InterPro" id="IPR034154">
    <property type="entry name" value="TOPRIM_DnaG/twinkle"/>
</dbReference>
<dbReference type="GO" id="GO:0043139">
    <property type="term" value="F:5'-3' DNA helicase activity"/>
    <property type="evidence" value="ECO:0007669"/>
    <property type="project" value="InterPro"/>
</dbReference>
<dbReference type="SMART" id="SM00493">
    <property type="entry name" value="TOPRIM"/>
    <property type="match status" value="1"/>
</dbReference>
<evidence type="ECO:0000259" key="2">
    <source>
        <dbReference type="PROSITE" id="PS50880"/>
    </source>
</evidence>
<dbReference type="InterPro" id="IPR007694">
    <property type="entry name" value="DNA_helicase_DnaB-like_C"/>
</dbReference>
<name>A0A8J7V2F2_9PROT</name>
<keyword evidence="5" id="KW-1185">Reference proteome</keyword>
<dbReference type="Gene3D" id="3.40.1360.10">
    <property type="match status" value="1"/>
</dbReference>
<feature type="domain" description="Toprim" evidence="2">
    <location>
        <begin position="89"/>
        <end position="178"/>
    </location>
</feature>
<dbReference type="Proteomes" id="UP000672602">
    <property type="component" value="Unassembled WGS sequence"/>
</dbReference>
<dbReference type="GO" id="GO:0003697">
    <property type="term" value="F:single-stranded DNA binding"/>
    <property type="evidence" value="ECO:0007669"/>
    <property type="project" value="InterPro"/>
</dbReference>
<dbReference type="Pfam" id="PF21268">
    <property type="entry name" value="Helic-prim_T7_N"/>
    <property type="match status" value="1"/>
</dbReference>
<dbReference type="GO" id="GO:0005524">
    <property type="term" value="F:ATP binding"/>
    <property type="evidence" value="ECO:0007669"/>
    <property type="project" value="InterPro"/>
</dbReference>
<dbReference type="PANTHER" id="PTHR12873">
    <property type="entry name" value="T7-LIKE MITOCHONDRIAL DNA HELICASE"/>
    <property type="match status" value="1"/>
</dbReference>
<dbReference type="Pfam" id="PF03796">
    <property type="entry name" value="DnaB_C"/>
    <property type="match status" value="1"/>
</dbReference>
<evidence type="ECO:0000256" key="1">
    <source>
        <dbReference type="SAM" id="MobiDB-lite"/>
    </source>
</evidence>
<protein>
    <submittedName>
        <fullName evidence="4">Toprim domain-containing protein</fullName>
    </submittedName>
</protein>
<dbReference type="SUPFAM" id="SSF52540">
    <property type="entry name" value="P-loop containing nucleoside triphosphate hydrolases"/>
    <property type="match status" value="1"/>
</dbReference>
<dbReference type="InterPro" id="IPR027032">
    <property type="entry name" value="Twinkle-like"/>
</dbReference>
<dbReference type="PROSITE" id="PS50880">
    <property type="entry name" value="TOPRIM"/>
    <property type="match status" value="1"/>
</dbReference>
<feature type="region of interest" description="Disordered" evidence="1">
    <location>
        <begin position="488"/>
        <end position="509"/>
    </location>
</feature>
<dbReference type="AlphaFoldDB" id="A0A8J7V2F2"/>
<dbReference type="RefSeq" id="WP_379786866.1">
    <property type="nucleotide sequence ID" value="NZ_JBHSYA010000023.1"/>
</dbReference>
<organism evidence="4 5">
    <name type="scientific">Marivibrio halodurans</name>
    <dbReference type="NCBI Taxonomy" id="2039722"/>
    <lineage>
        <taxon>Bacteria</taxon>
        <taxon>Pseudomonadati</taxon>
        <taxon>Pseudomonadota</taxon>
        <taxon>Alphaproteobacteria</taxon>
        <taxon>Rhodospirillales</taxon>
        <taxon>Rhodospirillaceae</taxon>
        <taxon>Marivibrio</taxon>
    </lineage>
</organism>
<dbReference type="InterPro" id="IPR048774">
    <property type="entry name" value="Helic-prim_T7_N"/>
</dbReference>
<dbReference type="PROSITE" id="PS51199">
    <property type="entry name" value="SF4_HELICASE"/>
    <property type="match status" value="1"/>
</dbReference>